<evidence type="ECO:0000256" key="2">
    <source>
        <dbReference type="ARBA" id="ARBA00022748"/>
    </source>
</evidence>
<dbReference type="Proteomes" id="UP000192678">
    <property type="component" value="Unassembled WGS sequence"/>
</dbReference>
<dbReference type="PANTHER" id="PTHR42852">
    <property type="entry name" value="THIOL:DISULFIDE INTERCHANGE PROTEIN DSBE"/>
    <property type="match status" value="1"/>
</dbReference>
<feature type="domain" description="Thioredoxin" evidence="6">
    <location>
        <begin position="318"/>
        <end position="460"/>
    </location>
</feature>
<keyword evidence="4" id="KW-0676">Redox-active center</keyword>
<dbReference type="Pfam" id="PF08534">
    <property type="entry name" value="Redoxin"/>
    <property type="match status" value="1"/>
</dbReference>
<dbReference type="PROSITE" id="PS51352">
    <property type="entry name" value="THIOREDOXIN_2"/>
    <property type="match status" value="1"/>
</dbReference>
<dbReference type="InterPro" id="IPR013766">
    <property type="entry name" value="Thioredoxin_domain"/>
</dbReference>
<dbReference type="InterPro" id="IPR013740">
    <property type="entry name" value="Redoxin"/>
</dbReference>
<dbReference type="AlphaFoldDB" id="A0A1W2BCX7"/>
<dbReference type="OrthoDB" id="1120316at2"/>
<evidence type="ECO:0000313" key="7">
    <source>
        <dbReference type="EMBL" id="SMC70572.1"/>
    </source>
</evidence>
<evidence type="ECO:0000259" key="6">
    <source>
        <dbReference type="PROSITE" id="PS51352"/>
    </source>
</evidence>
<dbReference type="CDD" id="cd02966">
    <property type="entry name" value="TlpA_like_family"/>
    <property type="match status" value="1"/>
</dbReference>
<protein>
    <submittedName>
        <fullName evidence="7">Thiol-disulfide isomerase or thioredoxin</fullName>
    </submittedName>
</protein>
<dbReference type="InterPro" id="IPR017937">
    <property type="entry name" value="Thioredoxin_CS"/>
</dbReference>
<dbReference type="EMBL" id="FWYB01000002">
    <property type="protein sequence ID" value="SMC70572.1"/>
    <property type="molecule type" value="Genomic_DNA"/>
</dbReference>
<accession>A0A1W2BCX7</accession>
<dbReference type="InterPro" id="IPR036249">
    <property type="entry name" value="Thioredoxin-like_sf"/>
</dbReference>
<dbReference type="STRING" id="475255.SAMN04488101_102327"/>
<dbReference type="Gene3D" id="3.40.30.10">
    <property type="entry name" value="Glutaredoxin"/>
    <property type="match status" value="1"/>
</dbReference>
<name>A0A1W2BCX7_9SPHI</name>
<dbReference type="GO" id="GO:0016853">
    <property type="term" value="F:isomerase activity"/>
    <property type="evidence" value="ECO:0007669"/>
    <property type="project" value="UniProtKB-KW"/>
</dbReference>
<evidence type="ECO:0000256" key="5">
    <source>
        <dbReference type="SAM" id="SignalP"/>
    </source>
</evidence>
<organism evidence="7 8">
    <name type="scientific">Pedobacter nyackensis</name>
    <dbReference type="NCBI Taxonomy" id="475255"/>
    <lineage>
        <taxon>Bacteria</taxon>
        <taxon>Pseudomonadati</taxon>
        <taxon>Bacteroidota</taxon>
        <taxon>Sphingobacteriia</taxon>
        <taxon>Sphingobacteriales</taxon>
        <taxon>Sphingobacteriaceae</taxon>
        <taxon>Pedobacter</taxon>
    </lineage>
</organism>
<evidence type="ECO:0000256" key="1">
    <source>
        <dbReference type="ARBA" id="ARBA00004196"/>
    </source>
</evidence>
<dbReference type="GO" id="GO:0017004">
    <property type="term" value="P:cytochrome complex assembly"/>
    <property type="evidence" value="ECO:0007669"/>
    <property type="project" value="UniProtKB-KW"/>
</dbReference>
<keyword evidence="3" id="KW-1015">Disulfide bond</keyword>
<dbReference type="SUPFAM" id="SSF52833">
    <property type="entry name" value="Thioredoxin-like"/>
    <property type="match status" value="1"/>
</dbReference>
<keyword evidence="7" id="KW-0413">Isomerase</keyword>
<keyword evidence="2" id="KW-0201">Cytochrome c-type biogenesis</keyword>
<evidence type="ECO:0000256" key="3">
    <source>
        <dbReference type="ARBA" id="ARBA00023157"/>
    </source>
</evidence>
<dbReference type="InterPro" id="IPR050553">
    <property type="entry name" value="Thioredoxin_ResA/DsbE_sf"/>
</dbReference>
<proteinExistence type="predicted"/>
<reference evidence="7 8" key="1">
    <citation type="submission" date="2017-04" db="EMBL/GenBank/DDBJ databases">
        <authorList>
            <person name="Afonso C.L."/>
            <person name="Miller P.J."/>
            <person name="Scott M.A."/>
            <person name="Spackman E."/>
            <person name="Goraichik I."/>
            <person name="Dimitrov K.M."/>
            <person name="Suarez D.L."/>
            <person name="Swayne D.E."/>
        </authorList>
    </citation>
    <scope>NUCLEOTIDE SEQUENCE [LARGE SCALE GENOMIC DNA]</scope>
    <source>
        <strain evidence="7 8">DSM 19625</strain>
    </source>
</reference>
<feature type="signal peptide" evidence="5">
    <location>
        <begin position="1"/>
        <end position="21"/>
    </location>
</feature>
<dbReference type="RefSeq" id="WP_084288107.1">
    <property type="nucleotide sequence ID" value="NZ_FWYB01000002.1"/>
</dbReference>
<keyword evidence="5" id="KW-0732">Signal</keyword>
<dbReference type="PROSITE" id="PS00194">
    <property type="entry name" value="THIOREDOXIN_1"/>
    <property type="match status" value="1"/>
</dbReference>
<comment type="subcellular location">
    <subcellularLocation>
        <location evidence="1">Cell envelope</location>
    </subcellularLocation>
</comment>
<dbReference type="GO" id="GO:0030313">
    <property type="term" value="C:cell envelope"/>
    <property type="evidence" value="ECO:0007669"/>
    <property type="project" value="UniProtKB-SubCell"/>
</dbReference>
<dbReference type="GO" id="GO:0016491">
    <property type="term" value="F:oxidoreductase activity"/>
    <property type="evidence" value="ECO:0007669"/>
    <property type="project" value="InterPro"/>
</dbReference>
<feature type="chain" id="PRO_5010743609" evidence="5">
    <location>
        <begin position="22"/>
        <end position="463"/>
    </location>
</feature>
<gene>
    <name evidence="7" type="ORF">SAMN04488101_102327</name>
</gene>
<evidence type="ECO:0000256" key="4">
    <source>
        <dbReference type="ARBA" id="ARBA00023284"/>
    </source>
</evidence>
<keyword evidence="8" id="KW-1185">Reference proteome</keyword>
<sequence>MITRRIVLLVLLMASIGNSYAQNPVEIKGKLSSPKSKQITLYSVLEGTLEEVTKFNVKEDGAFRFMFYPEYEGLYVLGTGNATAPSQNNTFYFKGGDKLNLNMTDTTYVLQGKLNSKENLVMSKWFERSFKVKQKSAEWLRHYLGSTFVDFFPDLEELSKESNEFIAKHKSGNPIFDKTFPILVKWDLASFGLSYVFTGRSVHPRPDQYPAALNYVSPANFTKSTKEAFLYPYGSRTVNLLTNLETMKNKSSTNASILDRKLAFILSDGLKGDLVLSQLFMIKDRGNFDELVNKYGQFIITPRQKKILAKYETQLRPFKRGEQAFDFSFTDVDDKLCKLSDLKGKVVIVDVWATWCGPCKQEIPHLEKLSEHFKGKDVVFVSISTDKPNDKTKWSQMIKDESMGGIQLFAGGNGNTFSKHYMINTIPRFLVFDKNGKLVSADAPKPSDPKLKLILEEELNSGS</sequence>
<dbReference type="PANTHER" id="PTHR42852:SF6">
    <property type="entry name" value="THIOL:DISULFIDE INTERCHANGE PROTEIN DSBE"/>
    <property type="match status" value="1"/>
</dbReference>
<evidence type="ECO:0000313" key="8">
    <source>
        <dbReference type="Proteomes" id="UP000192678"/>
    </source>
</evidence>